<gene>
    <name evidence="3" type="ORF">IV501_12745</name>
</gene>
<accession>A0A934SND5</accession>
<dbReference type="EMBL" id="JAEPES010000004">
    <property type="protein sequence ID" value="MBK4348504.1"/>
    <property type="molecule type" value="Genomic_DNA"/>
</dbReference>
<dbReference type="RefSeq" id="WP_200556700.1">
    <property type="nucleotide sequence ID" value="NZ_JAEPES010000004.1"/>
</dbReference>
<evidence type="ECO:0000256" key="2">
    <source>
        <dbReference type="SAM" id="Phobius"/>
    </source>
</evidence>
<organism evidence="3 4">
    <name type="scientific">Lacisediminihabitans changchengi</name>
    <dbReference type="NCBI Taxonomy" id="2787634"/>
    <lineage>
        <taxon>Bacteria</taxon>
        <taxon>Bacillati</taxon>
        <taxon>Actinomycetota</taxon>
        <taxon>Actinomycetes</taxon>
        <taxon>Micrococcales</taxon>
        <taxon>Microbacteriaceae</taxon>
        <taxon>Lacisediminihabitans</taxon>
    </lineage>
</organism>
<dbReference type="AlphaFoldDB" id="A0A934SND5"/>
<feature type="compositionally biased region" description="Low complexity" evidence="1">
    <location>
        <begin position="54"/>
        <end position="94"/>
    </location>
</feature>
<dbReference type="Proteomes" id="UP000636458">
    <property type="component" value="Unassembled WGS sequence"/>
</dbReference>
<feature type="region of interest" description="Disordered" evidence="1">
    <location>
        <begin position="38"/>
        <end position="109"/>
    </location>
</feature>
<sequence length="234" mass="22827">MGTPKKLVTPRRLIAVGAVLAAVVLVVGIGFTALSSGMSTGQAGKSAHGSAGPSSSNSATDDSAAGADTETGADTEAGAADTTPSPRPTAPRTATEVEAGGSVSHTLPPSAPSAPLVSLPLPASASALKKLVTGFPVAVLVMPSATIVDSSVSSSGDILQATLSAKTTADSDDVITYYEKQFAKVGLVGSSTPASGGSLSYSFVRGSNSIALTVKPSKSGGSTFTLFGVLNASA</sequence>
<evidence type="ECO:0000313" key="4">
    <source>
        <dbReference type="Proteomes" id="UP000636458"/>
    </source>
</evidence>
<evidence type="ECO:0000256" key="1">
    <source>
        <dbReference type="SAM" id="MobiDB-lite"/>
    </source>
</evidence>
<reference evidence="3" key="1">
    <citation type="submission" date="2021-01" db="EMBL/GenBank/DDBJ databases">
        <title>Lacisediminihabitans sp. nov. strain G11-30, isolated from Antarctic Soil.</title>
        <authorList>
            <person name="Li J."/>
        </authorList>
    </citation>
    <scope>NUCLEOTIDE SEQUENCE</scope>
    <source>
        <strain evidence="3">G11-30</strain>
    </source>
</reference>
<name>A0A934SND5_9MICO</name>
<keyword evidence="2" id="KW-1133">Transmembrane helix</keyword>
<evidence type="ECO:0000313" key="3">
    <source>
        <dbReference type="EMBL" id="MBK4348504.1"/>
    </source>
</evidence>
<keyword evidence="4" id="KW-1185">Reference proteome</keyword>
<proteinExistence type="predicted"/>
<keyword evidence="2" id="KW-0812">Transmembrane</keyword>
<comment type="caution">
    <text evidence="3">The sequence shown here is derived from an EMBL/GenBank/DDBJ whole genome shotgun (WGS) entry which is preliminary data.</text>
</comment>
<feature type="transmembrane region" description="Helical" evidence="2">
    <location>
        <begin position="12"/>
        <end position="34"/>
    </location>
</feature>
<keyword evidence="2" id="KW-0472">Membrane</keyword>
<protein>
    <submittedName>
        <fullName evidence="3">Uncharacterized protein</fullName>
    </submittedName>
</protein>